<protein>
    <submittedName>
        <fullName evidence="2">Uncharacterized protein</fullName>
    </submittedName>
</protein>
<dbReference type="EMBL" id="AOSK01000062">
    <property type="protein sequence ID" value="EYD76032.1"/>
    <property type="molecule type" value="Genomic_DNA"/>
</dbReference>
<proteinExistence type="predicted"/>
<dbReference type="STRING" id="442562.Rumeso_02461"/>
<evidence type="ECO:0000256" key="1">
    <source>
        <dbReference type="SAM" id="MobiDB-lite"/>
    </source>
</evidence>
<keyword evidence="3" id="KW-1185">Reference proteome</keyword>
<name>A0A017HNK9_9RHOB</name>
<evidence type="ECO:0000313" key="2">
    <source>
        <dbReference type="EMBL" id="EYD76032.1"/>
    </source>
</evidence>
<gene>
    <name evidence="2" type="ORF">Rumeso_02461</name>
</gene>
<dbReference type="Proteomes" id="UP000019666">
    <property type="component" value="Unassembled WGS sequence"/>
</dbReference>
<comment type="caution">
    <text evidence="2">The sequence shown here is derived from an EMBL/GenBank/DDBJ whole genome shotgun (WGS) entry which is preliminary data.</text>
</comment>
<reference evidence="2 3" key="1">
    <citation type="submission" date="2013-02" db="EMBL/GenBank/DDBJ databases">
        <authorList>
            <person name="Fiebig A."/>
            <person name="Goeker M."/>
            <person name="Klenk H.-P.P."/>
        </authorList>
    </citation>
    <scope>NUCLEOTIDE SEQUENCE [LARGE SCALE GENOMIC DNA]</scope>
    <source>
        <strain evidence="2 3">DSM 19309</strain>
    </source>
</reference>
<feature type="region of interest" description="Disordered" evidence="1">
    <location>
        <begin position="16"/>
        <end position="37"/>
    </location>
</feature>
<accession>A0A017HNK9</accession>
<organism evidence="2 3">
    <name type="scientific">Rubellimicrobium mesophilum DSM 19309</name>
    <dbReference type="NCBI Taxonomy" id="442562"/>
    <lineage>
        <taxon>Bacteria</taxon>
        <taxon>Pseudomonadati</taxon>
        <taxon>Pseudomonadota</taxon>
        <taxon>Alphaproteobacteria</taxon>
        <taxon>Rhodobacterales</taxon>
        <taxon>Roseobacteraceae</taxon>
        <taxon>Rubellimicrobium</taxon>
    </lineage>
</organism>
<evidence type="ECO:0000313" key="3">
    <source>
        <dbReference type="Proteomes" id="UP000019666"/>
    </source>
</evidence>
<sequence length="37" mass="4245">MAAVQLVPHFDIHEKRLRKSERLNARPTDDSGRIASE</sequence>
<dbReference type="HOGENOM" id="CLU_3348213_0_0_5"/>
<dbReference type="AlphaFoldDB" id="A0A017HNK9"/>